<keyword evidence="3" id="KW-1185">Reference proteome</keyword>
<dbReference type="Proteomes" id="UP000436522">
    <property type="component" value="Unassembled WGS sequence"/>
</dbReference>
<name>A0A640VVA9_9RHOB</name>
<comment type="caution">
    <text evidence="2">The sequence shown here is derived from an EMBL/GenBank/DDBJ whole genome shotgun (WGS) entry which is preliminary data.</text>
</comment>
<protein>
    <submittedName>
        <fullName evidence="2">Uncharacterized protein</fullName>
    </submittedName>
</protein>
<sequence>MAERKDLQTHARTIRDRHTDERQHLAKTIATYLKRPKPDISSPDHPSRRRNRPSGLSFDR</sequence>
<evidence type="ECO:0000313" key="3">
    <source>
        <dbReference type="Proteomes" id="UP000436522"/>
    </source>
</evidence>
<organism evidence="2 3">
    <name type="scientific">Roseobacter cerasinus</name>
    <dbReference type="NCBI Taxonomy" id="2602289"/>
    <lineage>
        <taxon>Bacteria</taxon>
        <taxon>Pseudomonadati</taxon>
        <taxon>Pseudomonadota</taxon>
        <taxon>Alphaproteobacteria</taxon>
        <taxon>Rhodobacterales</taxon>
        <taxon>Roseobacteraceae</taxon>
        <taxon>Roseobacter</taxon>
    </lineage>
</organism>
<gene>
    <name evidence="2" type="ORF">So717_25880</name>
</gene>
<dbReference type="EMBL" id="BLIV01000005">
    <property type="protein sequence ID" value="GFE50835.1"/>
    <property type="molecule type" value="Genomic_DNA"/>
</dbReference>
<dbReference type="AlphaFoldDB" id="A0A640VVA9"/>
<reference evidence="2 3" key="1">
    <citation type="submission" date="2019-12" db="EMBL/GenBank/DDBJ databases">
        <title>Roseobacter cerasinus sp. nov., isolated from seawater around aquaculture.</title>
        <authorList>
            <person name="Muramatsu S."/>
            <person name="Takabe Y."/>
            <person name="Mori K."/>
            <person name="Takaichi S."/>
            <person name="Hanada S."/>
        </authorList>
    </citation>
    <scope>NUCLEOTIDE SEQUENCE [LARGE SCALE GENOMIC DNA]</scope>
    <source>
        <strain evidence="2 3">AI77</strain>
    </source>
</reference>
<feature type="region of interest" description="Disordered" evidence="1">
    <location>
        <begin position="1"/>
        <end position="60"/>
    </location>
</feature>
<evidence type="ECO:0000313" key="2">
    <source>
        <dbReference type="EMBL" id="GFE50835.1"/>
    </source>
</evidence>
<proteinExistence type="predicted"/>
<feature type="compositionally biased region" description="Basic and acidic residues" evidence="1">
    <location>
        <begin position="1"/>
        <end position="24"/>
    </location>
</feature>
<evidence type="ECO:0000256" key="1">
    <source>
        <dbReference type="SAM" id="MobiDB-lite"/>
    </source>
</evidence>
<accession>A0A640VVA9</accession>